<dbReference type="Pfam" id="PF01738">
    <property type="entry name" value="DLH"/>
    <property type="match status" value="1"/>
</dbReference>
<dbReference type="SUPFAM" id="SSF53271">
    <property type="entry name" value="PRTase-like"/>
    <property type="match status" value="1"/>
</dbReference>
<dbReference type="KEGG" id="chn:A605_12695"/>
<dbReference type="InterPro" id="IPR002925">
    <property type="entry name" value="Dienelactn_hydro"/>
</dbReference>
<evidence type="ECO:0000256" key="3">
    <source>
        <dbReference type="SAM" id="MobiDB-lite"/>
    </source>
</evidence>
<dbReference type="InterPro" id="IPR029057">
    <property type="entry name" value="PRTase-like"/>
</dbReference>
<proteinExistence type="inferred from homology"/>
<dbReference type="GO" id="GO:0052689">
    <property type="term" value="F:carboxylic ester hydrolase activity"/>
    <property type="evidence" value="ECO:0007669"/>
    <property type="project" value="UniProtKB-ARBA"/>
</dbReference>
<dbReference type="GO" id="GO:0016757">
    <property type="term" value="F:glycosyltransferase activity"/>
    <property type="evidence" value="ECO:0007669"/>
    <property type="project" value="UniProtKB-KW"/>
</dbReference>
<dbReference type="Gene3D" id="3.40.50.1820">
    <property type="entry name" value="alpha/beta hydrolase"/>
    <property type="match status" value="1"/>
</dbReference>
<sequence length="454" mass="48056">MTEFLDRLDAGRQLAQRLRGLCNRDIVVVGLPRGGVPVAGVVARELDAPLDVVMVRKLGVPRYPEVAMGAIGEQGVRVLDEAIVDRAGVTPGQVAEVEQQEQAVLQERAARFREGRERLDLSGRTVLIVDDGIATGATARVACLSARQQGAVTVLVAAPVATRQAVERLTDADEVVVLSTPPDFRAVGQYYRDFSPTTDDEVVAALDRAARRRRERAGGDTAAPAAPMEQAPVSDEVRIPAGQVVLEGHFHLPSAGAPVVVFAHGSGSSRHSRRNHYVASVLQEAGLGTLLLDLLTREEAADRANVFDIGLLAGRLTAAEDWVRGQSQSMSSPIGFFGASTGAGAALRAAAEPGTSAGAVVSRGGRPDLAGQQLADVQAPTLLIVGGQDREVLALNRQARDQLRCESRLEIVEGATHLFEEPGTLEQAAGLAREWFLRHLSPPDGTATDMEAAS</sequence>
<keyword evidence="2" id="KW-0378">Hydrolase</keyword>
<dbReference type="PANTHER" id="PTHR22946">
    <property type="entry name" value="DIENELACTONE HYDROLASE DOMAIN-CONTAINING PROTEIN-RELATED"/>
    <property type="match status" value="1"/>
</dbReference>
<dbReference type="OrthoDB" id="9810066at2"/>
<keyword evidence="7" id="KW-1185">Reference proteome</keyword>
<name>M1P177_9CORY</name>
<accession>M1P177</accession>
<dbReference type="Proteomes" id="UP000011723">
    <property type="component" value="Chromosome"/>
</dbReference>
<dbReference type="STRING" id="1121362.A605_12695"/>
<feature type="domain" description="Phosphoribosyltransferase" evidence="4">
    <location>
        <begin position="9"/>
        <end position="191"/>
    </location>
</feature>
<evidence type="ECO:0000313" key="7">
    <source>
        <dbReference type="Proteomes" id="UP000011723"/>
    </source>
</evidence>
<dbReference type="InterPro" id="IPR000836">
    <property type="entry name" value="PRTase_dom"/>
</dbReference>
<dbReference type="EMBL" id="CP003697">
    <property type="protein sequence ID" value="AGF73535.1"/>
    <property type="molecule type" value="Genomic_DNA"/>
</dbReference>
<gene>
    <name evidence="6" type="ORF">A605_12695</name>
</gene>
<dbReference type="HOGENOM" id="CLU_050038_0_0_11"/>
<dbReference type="Gene3D" id="3.40.50.2020">
    <property type="match status" value="1"/>
</dbReference>
<feature type="region of interest" description="Disordered" evidence="3">
    <location>
        <begin position="213"/>
        <end position="232"/>
    </location>
</feature>
<comment type="similarity">
    <text evidence="1">Belongs to the AB hydrolase superfamily.</text>
</comment>
<dbReference type="PATRIC" id="fig|1121362.3.peg.2580"/>
<dbReference type="SUPFAM" id="SSF53474">
    <property type="entry name" value="alpha/beta-Hydrolases"/>
    <property type="match status" value="1"/>
</dbReference>
<dbReference type="PANTHER" id="PTHR22946:SF9">
    <property type="entry name" value="POLYKETIDE TRANSFERASE AF380"/>
    <property type="match status" value="1"/>
</dbReference>
<dbReference type="AlphaFoldDB" id="M1P177"/>
<keyword evidence="6" id="KW-0328">Glycosyltransferase</keyword>
<protein>
    <submittedName>
        <fullName evidence="6">Phosphoribosyltransferase</fullName>
    </submittedName>
</protein>
<evidence type="ECO:0000259" key="4">
    <source>
        <dbReference type="Pfam" id="PF00156"/>
    </source>
</evidence>
<dbReference type="eggNOG" id="COG1926">
    <property type="taxonomic scope" value="Bacteria"/>
</dbReference>
<dbReference type="InterPro" id="IPR029058">
    <property type="entry name" value="AB_hydrolase_fold"/>
</dbReference>
<organism evidence="6 7">
    <name type="scientific">Corynebacterium halotolerans YIM 70093 = DSM 44683</name>
    <dbReference type="NCBI Taxonomy" id="1121362"/>
    <lineage>
        <taxon>Bacteria</taxon>
        <taxon>Bacillati</taxon>
        <taxon>Actinomycetota</taxon>
        <taxon>Actinomycetes</taxon>
        <taxon>Mycobacteriales</taxon>
        <taxon>Corynebacteriaceae</taxon>
        <taxon>Corynebacterium</taxon>
    </lineage>
</organism>
<evidence type="ECO:0000259" key="5">
    <source>
        <dbReference type="Pfam" id="PF01738"/>
    </source>
</evidence>
<dbReference type="Gene3D" id="3.30.1310.20">
    <property type="entry name" value="PRTase-like"/>
    <property type="match status" value="1"/>
</dbReference>
<dbReference type="Pfam" id="PF00156">
    <property type="entry name" value="Pribosyltran"/>
    <property type="match status" value="1"/>
</dbReference>
<dbReference type="RefSeq" id="WP_015401949.1">
    <property type="nucleotide sequence ID" value="NC_020302.1"/>
</dbReference>
<reference evidence="6 7" key="1">
    <citation type="journal article" date="2012" name="Stand. Genomic Sci.">
        <title>Genome sequence of the halotolerant bacterium Corynebacterium halotolerans type strain YIM 70093(T) (= DSM 44683(T)).</title>
        <authorList>
            <person name="Ruckert C."/>
            <person name="Albersmeier A."/>
            <person name="Al-Dilaimi A."/>
            <person name="Niehaus K."/>
            <person name="Szczepanowski R."/>
            <person name="Kalinowski J."/>
        </authorList>
    </citation>
    <scope>NUCLEOTIDE SEQUENCE [LARGE SCALE GENOMIC DNA]</scope>
    <source>
        <strain evidence="6">YIM 70093</strain>
    </source>
</reference>
<dbReference type="CDD" id="cd06223">
    <property type="entry name" value="PRTases_typeI"/>
    <property type="match status" value="1"/>
</dbReference>
<feature type="domain" description="Dienelactone hydrolase" evidence="5">
    <location>
        <begin position="259"/>
        <end position="424"/>
    </location>
</feature>
<evidence type="ECO:0000256" key="1">
    <source>
        <dbReference type="ARBA" id="ARBA00008645"/>
    </source>
</evidence>
<evidence type="ECO:0000313" key="6">
    <source>
        <dbReference type="EMBL" id="AGF73535.1"/>
    </source>
</evidence>
<keyword evidence="6" id="KW-0808">Transferase</keyword>
<evidence type="ECO:0000256" key="2">
    <source>
        <dbReference type="ARBA" id="ARBA00022801"/>
    </source>
</evidence>
<dbReference type="InterPro" id="IPR050261">
    <property type="entry name" value="FrsA_esterase"/>
</dbReference>